<accession>A0AAD7RYK4</accession>
<gene>
    <name evidence="1" type="ORF">AAFF_G00071930</name>
</gene>
<protein>
    <submittedName>
        <fullName evidence="1">Uncharacterized protein</fullName>
    </submittedName>
</protein>
<evidence type="ECO:0000313" key="1">
    <source>
        <dbReference type="EMBL" id="KAJ8392709.1"/>
    </source>
</evidence>
<dbReference type="AlphaFoldDB" id="A0AAD7RYK4"/>
<sequence length="101" mass="10676">MALSEGSDVLSDFAVDRKPAVADGGGAGCNDHPFAAFVGDSTNTEENPSEWYKDPVLDSPFFSQAAIVSRQDLFAKRLVECMPLRSGWGSPCSTTANISGC</sequence>
<comment type="caution">
    <text evidence="1">The sequence shown here is derived from an EMBL/GenBank/DDBJ whole genome shotgun (WGS) entry which is preliminary data.</text>
</comment>
<name>A0AAD7RYK4_9TELE</name>
<dbReference type="EMBL" id="JAINUG010000143">
    <property type="protein sequence ID" value="KAJ8392709.1"/>
    <property type="molecule type" value="Genomic_DNA"/>
</dbReference>
<dbReference type="Proteomes" id="UP001221898">
    <property type="component" value="Unassembled WGS sequence"/>
</dbReference>
<proteinExistence type="predicted"/>
<keyword evidence="2" id="KW-1185">Reference proteome</keyword>
<reference evidence="1" key="1">
    <citation type="journal article" date="2023" name="Science">
        <title>Genome structures resolve the early diversification of teleost fishes.</title>
        <authorList>
            <person name="Parey E."/>
            <person name="Louis A."/>
            <person name="Montfort J."/>
            <person name="Bouchez O."/>
            <person name="Roques C."/>
            <person name="Iampietro C."/>
            <person name="Lluch J."/>
            <person name="Castinel A."/>
            <person name="Donnadieu C."/>
            <person name="Desvignes T."/>
            <person name="Floi Bucao C."/>
            <person name="Jouanno E."/>
            <person name="Wen M."/>
            <person name="Mejri S."/>
            <person name="Dirks R."/>
            <person name="Jansen H."/>
            <person name="Henkel C."/>
            <person name="Chen W.J."/>
            <person name="Zahm M."/>
            <person name="Cabau C."/>
            <person name="Klopp C."/>
            <person name="Thompson A.W."/>
            <person name="Robinson-Rechavi M."/>
            <person name="Braasch I."/>
            <person name="Lecointre G."/>
            <person name="Bobe J."/>
            <person name="Postlethwait J.H."/>
            <person name="Berthelot C."/>
            <person name="Roest Crollius H."/>
            <person name="Guiguen Y."/>
        </authorList>
    </citation>
    <scope>NUCLEOTIDE SEQUENCE</scope>
    <source>
        <strain evidence="1">NC1722</strain>
    </source>
</reference>
<evidence type="ECO:0000313" key="2">
    <source>
        <dbReference type="Proteomes" id="UP001221898"/>
    </source>
</evidence>
<organism evidence="1 2">
    <name type="scientific">Aldrovandia affinis</name>
    <dbReference type="NCBI Taxonomy" id="143900"/>
    <lineage>
        <taxon>Eukaryota</taxon>
        <taxon>Metazoa</taxon>
        <taxon>Chordata</taxon>
        <taxon>Craniata</taxon>
        <taxon>Vertebrata</taxon>
        <taxon>Euteleostomi</taxon>
        <taxon>Actinopterygii</taxon>
        <taxon>Neopterygii</taxon>
        <taxon>Teleostei</taxon>
        <taxon>Notacanthiformes</taxon>
        <taxon>Halosauridae</taxon>
        <taxon>Aldrovandia</taxon>
    </lineage>
</organism>